<dbReference type="Proteomes" id="UP000540929">
    <property type="component" value="Unassembled WGS sequence"/>
</dbReference>
<sequence length="469" mass="51393">MNAEAFQANLPPIDFEADCGPLRVRGALPSGLAGVLVRNGPNPLYPDPAQHWFAGHGMVHRFEFAEAGVTYRNRWVRTQRWLAERERGVARGNAFGDSANDSLPYDDGSANTNVLMHGKRLLALEEAHLPVELHARTLDTLGQIDFGGALHGAFTAHPKLDPVTGELLFFGYGGPNGLGAGITAGSLDARGNVTHLRRFDAPYASMVHDFAMTARHLLFPVTPLTASLPRLRAGGPAYAWEPQFGAFVGVMRRDGSGEVEWWKGPACFVFHVMNAWEQDDCLYMDVMQFDAPPNFPWPDGRPVEDAGHARLCRWTLDLRSHARVFASKLIADISGEFPRIDERFAGAPYRHGWLAAHSDDESGLFTRIAHIDHANPQSRDVFELPEGDATSEPVFVPRMPDATTDAREGDGWILAIVFRGAQARSDLLVFDALNVAAGPLATVEIPHRVPNGFHGNWLARDSANDSASD</sequence>
<comment type="cofactor">
    <cofactor evidence="5">
        <name>Fe(2+)</name>
        <dbReference type="ChEBI" id="CHEBI:29033"/>
    </cofactor>
    <text evidence="5">Binds 1 Fe(2+) ion per subunit.</text>
</comment>
<keyword evidence="3" id="KW-0560">Oxidoreductase</keyword>
<evidence type="ECO:0000256" key="3">
    <source>
        <dbReference type="ARBA" id="ARBA00023002"/>
    </source>
</evidence>
<comment type="similarity">
    <text evidence="1">Belongs to the carotenoid oxygenase family.</text>
</comment>
<protein>
    <submittedName>
        <fullName evidence="6">Carotenoid cleavage dioxygenase</fullName>
    </submittedName>
</protein>
<proteinExistence type="inferred from homology"/>
<keyword evidence="2 5" id="KW-0479">Metal-binding</keyword>
<name>A0A7Z0B8Y7_9BURK</name>
<evidence type="ECO:0000313" key="7">
    <source>
        <dbReference type="Proteomes" id="UP000540929"/>
    </source>
</evidence>
<keyword evidence="4 5" id="KW-0408">Iron</keyword>
<gene>
    <name evidence="6" type="ORF">GGD40_005270</name>
</gene>
<dbReference type="EMBL" id="JACCAS010000002">
    <property type="protein sequence ID" value="NYH25699.1"/>
    <property type="molecule type" value="Genomic_DNA"/>
</dbReference>
<evidence type="ECO:0000256" key="4">
    <source>
        <dbReference type="ARBA" id="ARBA00023004"/>
    </source>
</evidence>
<dbReference type="Pfam" id="PF03055">
    <property type="entry name" value="RPE65"/>
    <property type="match status" value="1"/>
</dbReference>
<evidence type="ECO:0000256" key="1">
    <source>
        <dbReference type="ARBA" id="ARBA00006787"/>
    </source>
</evidence>
<dbReference type="PANTHER" id="PTHR10543">
    <property type="entry name" value="BETA-CAROTENE DIOXYGENASE"/>
    <property type="match status" value="1"/>
</dbReference>
<evidence type="ECO:0000256" key="2">
    <source>
        <dbReference type="ARBA" id="ARBA00022723"/>
    </source>
</evidence>
<feature type="binding site" evidence="5">
    <location>
        <position position="454"/>
    </location>
    <ligand>
        <name>Fe cation</name>
        <dbReference type="ChEBI" id="CHEBI:24875"/>
        <note>catalytic</note>
    </ligand>
</feature>
<dbReference type="GO" id="GO:0010436">
    <property type="term" value="F:carotenoid dioxygenase activity"/>
    <property type="evidence" value="ECO:0007669"/>
    <property type="project" value="TreeGrafter"/>
</dbReference>
<feature type="binding site" evidence="5">
    <location>
        <position position="208"/>
    </location>
    <ligand>
        <name>Fe cation</name>
        <dbReference type="ChEBI" id="CHEBI:24875"/>
        <note>catalytic</note>
    </ligand>
</feature>
<evidence type="ECO:0000256" key="5">
    <source>
        <dbReference type="PIRSR" id="PIRSR604294-1"/>
    </source>
</evidence>
<accession>A0A7Z0B8Y7</accession>
<dbReference type="GO" id="GO:0016121">
    <property type="term" value="P:carotene catabolic process"/>
    <property type="evidence" value="ECO:0007669"/>
    <property type="project" value="TreeGrafter"/>
</dbReference>
<organism evidence="6 7">
    <name type="scientific">Paraburkholderia bryophila</name>
    <dbReference type="NCBI Taxonomy" id="420952"/>
    <lineage>
        <taxon>Bacteria</taxon>
        <taxon>Pseudomonadati</taxon>
        <taxon>Pseudomonadota</taxon>
        <taxon>Betaproteobacteria</taxon>
        <taxon>Burkholderiales</taxon>
        <taxon>Burkholderiaceae</taxon>
        <taxon>Paraburkholderia</taxon>
    </lineage>
</organism>
<reference evidence="6 7" key="1">
    <citation type="submission" date="2020-07" db="EMBL/GenBank/DDBJ databases">
        <title>Exploring microbial biodiversity for novel pathways involved in the catabolism of aromatic compounds derived from lignin.</title>
        <authorList>
            <person name="Elkins J."/>
        </authorList>
    </citation>
    <scope>NUCLEOTIDE SEQUENCE [LARGE SCALE GENOMIC DNA]</scope>
    <source>
        <strain evidence="6 7">H2C3C</strain>
    </source>
</reference>
<dbReference type="RefSeq" id="WP_257030579.1">
    <property type="nucleotide sequence ID" value="NZ_JACCAS010000002.1"/>
</dbReference>
<keyword evidence="6" id="KW-0223">Dioxygenase</keyword>
<evidence type="ECO:0000313" key="6">
    <source>
        <dbReference type="EMBL" id="NYH25699.1"/>
    </source>
</evidence>
<feature type="binding site" evidence="5">
    <location>
        <position position="271"/>
    </location>
    <ligand>
        <name>Fe cation</name>
        <dbReference type="ChEBI" id="CHEBI:24875"/>
        <note>catalytic</note>
    </ligand>
</feature>
<feature type="binding site" evidence="5">
    <location>
        <position position="157"/>
    </location>
    <ligand>
        <name>Fe cation</name>
        <dbReference type="ChEBI" id="CHEBI:24875"/>
        <note>catalytic</note>
    </ligand>
</feature>
<dbReference type="PANTHER" id="PTHR10543:SF89">
    <property type="entry name" value="CAROTENOID 9,10(9',10')-CLEAVAGE DIOXYGENASE 1"/>
    <property type="match status" value="1"/>
</dbReference>
<comment type="caution">
    <text evidence="6">The sequence shown here is derived from an EMBL/GenBank/DDBJ whole genome shotgun (WGS) entry which is preliminary data.</text>
</comment>
<keyword evidence="7" id="KW-1185">Reference proteome</keyword>
<dbReference type="GO" id="GO:0046872">
    <property type="term" value="F:metal ion binding"/>
    <property type="evidence" value="ECO:0007669"/>
    <property type="project" value="UniProtKB-KW"/>
</dbReference>
<dbReference type="InterPro" id="IPR004294">
    <property type="entry name" value="Carotenoid_Oase"/>
</dbReference>
<dbReference type="AlphaFoldDB" id="A0A7Z0B8Y7"/>